<accession>A0A1I1YJK5</accession>
<dbReference type="STRING" id="54.SAMN02745121_03345"/>
<dbReference type="Gene3D" id="3.20.20.150">
    <property type="entry name" value="Divalent-metal-dependent TIM barrel enzymes"/>
    <property type="match status" value="1"/>
</dbReference>
<dbReference type="NCBIfam" id="NF003818">
    <property type="entry name" value="PRK05409.1"/>
    <property type="match status" value="1"/>
</dbReference>
<reference evidence="2" key="1">
    <citation type="submission" date="2016-10" db="EMBL/GenBank/DDBJ databases">
        <authorList>
            <person name="Varghese N."/>
            <person name="Submissions S."/>
        </authorList>
    </citation>
    <scope>NUCLEOTIDE SEQUENCE [LARGE SCALE GENOMIC DNA]</scope>
    <source>
        <strain evidence="2">ATCC 25963</strain>
    </source>
</reference>
<dbReference type="Pfam" id="PF05114">
    <property type="entry name" value="MbnB_TglH_ChrH"/>
    <property type="match status" value="1"/>
</dbReference>
<protein>
    <submittedName>
        <fullName evidence="1">Uncharacterized protein</fullName>
    </submittedName>
</protein>
<dbReference type="AlphaFoldDB" id="A0A1I1YJK5"/>
<dbReference type="Proteomes" id="UP000199400">
    <property type="component" value="Unassembled WGS sequence"/>
</dbReference>
<dbReference type="PANTHER" id="PTHR42194">
    <property type="entry name" value="UPF0276 PROTEIN HI_1600"/>
    <property type="match status" value="1"/>
</dbReference>
<evidence type="ECO:0000313" key="1">
    <source>
        <dbReference type="EMBL" id="SFE19736.1"/>
    </source>
</evidence>
<dbReference type="SUPFAM" id="SSF51658">
    <property type="entry name" value="Xylose isomerase-like"/>
    <property type="match status" value="1"/>
</dbReference>
<sequence>MSFRAGIAARAAVPTGVGLGLRSTFLAEVDRGAADGRVPFWEISPDNYVARGGSRPARLARVAERFPILSHGLSLSLGGLDALNDDFLSGLRGFFAGLQPPWHSDHLCFSAHDGKMLHDLLPLPWTTASARRVAARVREVSERLERPMLVENISYYLPLGSSPLDEAAFVVEVLERADCGLLLDVNNVFVNATNHGFDPLAWLAQIPLGRVVQLHVAGHEFWDDERQDLIIDTHGAPVRSEVDALLAWVVERTGALPVLLERDENIPPLAELLAERDRVDAVYQAALARHAAQQATQGAA</sequence>
<proteinExistence type="predicted"/>
<evidence type="ECO:0000313" key="2">
    <source>
        <dbReference type="Proteomes" id="UP000199400"/>
    </source>
</evidence>
<dbReference type="RefSeq" id="WP_096328469.1">
    <property type="nucleotide sequence ID" value="NZ_FOMX01000010.1"/>
</dbReference>
<gene>
    <name evidence="1" type="ORF">SAMN02745121_03345</name>
</gene>
<organism evidence="1 2">
    <name type="scientific">Nannocystis exedens</name>
    <dbReference type="NCBI Taxonomy" id="54"/>
    <lineage>
        <taxon>Bacteria</taxon>
        <taxon>Pseudomonadati</taxon>
        <taxon>Myxococcota</taxon>
        <taxon>Polyangia</taxon>
        <taxon>Nannocystales</taxon>
        <taxon>Nannocystaceae</taxon>
        <taxon>Nannocystis</taxon>
    </lineage>
</organism>
<dbReference type="EMBL" id="FOMX01000010">
    <property type="protein sequence ID" value="SFE19736.1"/>
    <property type="molecule type" value="Genomic_DNA"/>
</dbReference>
<name>A0A1I1YJK5_9BACT</name>
<keyword evidence="2" id="KW-1185">Reference proteome</keyword>
<dbReference type="PANTHER" id="PTHR42194:SF1">
    <property type="entry name" value="UPF0276 PROTEIN HI_1600"/>
    <property type="match status" value="1"/>
</dbReference>
<dbReference type="InterPro" id="IPR036237">
    <property type="entry name" value="Xyl_isomerase-like_sf"/>
</dbReference>
<dbReference type="OrthoDB" id="9763101at2"/>
<dbReference type="InterPro" id="IPR007801">
    <property type="entry name" value="MbnB/TglH/ChrH"/>
</dbReference>